<dbReference type="Gene3D" id="1.20.1080.10">
    <property type="entry name" value="Glycerol uptake facilitator protein"/>
    <property type="match status" value="1"/>
</dbReference>
<dbReference type="InterPro" id="IPR023271">
    <property type="entry name" value="Aquaporin-like"/>
</dbReference>
<dbReference type="RefSeq" id="WP_184169425.1">
    <property type="nucleotide sequence ID" value="NZ_JACHGF010000001.1"/>
</dbReference>
<dbReference type="Pfam" id="PF00230">
    <property type="entry name" value="MIP"/>
    <property type="match status" value="1"/>
</dbReference>
<feature type="transmembrane region" description="Helical" evidence="8">
    <location>
        <begin position="141"/>
        <end position="161"/>
    </location>
</feature>
<evidence type="ECO:0000256" key="2">
    <source>
        <dbReference type="ARBA" id="ARBA00006175"/>
    </source>
</evidence>
<dbReference type="InterPro" id="IPR000425">
    <property type="entry name" value="MIP"/>
</dbReference>
<keyword evidence="6 8" id="KW-0472">Membrane</keyword>
<keyword evidence="4 7" id="KW-0812">Transmembrane</keyword>
<comment type="caution">
    <text evidence="9">The sequence shown here is derived from an EMBL/GenBank/DDBJ whole genome shotgun (WGS) entry which is preliminary data.</text>
</comment>
<keyword evidence="10" id="KW-1185">Reference proteome</keyword>
<dbReference type="EMBL" id="JACHGF010000001">
    <property type="protein sequence ID" value="MBB5282008.1"/>
    <property type="molecule type" value="Genomic_DNA"/>
</dbReference>
<keyword evidence="5 8" id="KW-1133">Transmembrane helix</keyword>
<comment type="subcellular location">
    <subcellularLocation>
        <location evidence="1">Membrane</location>
        <topology evidence="1">Multi-pass membrane protein</topology>
    </subcellularLocation>
</comment>
<feature type="transmembrane region" description="Helical" evidence="8">
    <location>
        <begin position="221"/>
        <end position="243"/>
    </location>
</feature>
<dbReference type="InterPro" id="IPR022357">
    <property type="entry name" value="MIP_CS"/>
</dbReference>
<evidence type="ECO:0000256" key="6">
    <source>
        <dbReference type="ARBA" id="ARBA00023136"/>
    </source>
</evidence>
<feature type="transmembrane region" description="Helical" evidence="8">
    <location>
        <begin position="173"/>
        <end position="194"/>
    </location>
</feature>
<organism evidence="9 10">
    <name type="scientific">Rhabdobacter roseus</name>
    <dbReference type="NCBI Taxonomy" id="1655419"/>
    <lineage>
        <taxon>Bacteria</taxon>
        <taxon>Pseudomonadati</taxon>
        <taxon>Bacteroidota</taxon>
        <taxon>Cytophagia</taxon>
        <taxon>Cytophagales</taxon>
        <taxon>Cytophagaceae</taxon>
        <taxon>Rhabdobacter</taxon>
    </lineage>
</organism>
<feature type="transmembrane region" description="Helical" evidence="8">
    <location>
        <begin position="85"/>
        <end position="105"/>
    </location>
</feature>
<dbReference type="AlphaFoldDB" id="A0A840TPR0"/>
<evidence type="ECO:0000256" key="1">
    <source>
        <dbReference type="ARBA" id="ARBA00004141"/>
    </source>
</evidence>
<dbReference type="PANTHER" id="PTHR43829:SF9">
    <property type="entry name" value="AQUAPORIN-9"/>
    <property type="match status" value="1"/>
</dbReference>
<protein>
    <submittedName>
        <fullName evidence="9">Glycerol uptake facilitator protein</fullName>
    </submittedName>
</protein>
<keyword evidence="3 7" id="KW-0813">Transport</keyword>
<dbReference type="InterPro" id="IPR050363">
    <property type="entry name" value="MIP/Aquaporin"/>
</dbReference>
<evidence type="ECO:0000256" key="5">
    <source>
        <dbReference type="ARBA" id="ARBA00022989"/>
    </source>
</evidence>
<dbReference type="Proteomes" id="UP000557307">
    <property type="component" value="Unassembled WGS sequence"/>
</dbReference>
<dbReference type="GO" id="GO:0015254">
    <property type="term" value="F:glycerol channel activity"/>
    <property type="evidence" value="ECO:0007669"/>
    <property type="project" value="TreeGrafter"/>
</dbReference>
<evidence type="ECO:0000313" key="10">
    <source>
        <dbReference type="Proteomes" id="UP000557307"/>
    </source>
</evidence>
<dbReference type="PANTHER" id="PTHR43829">
    <property type="entry name" value="AQUAPORIN OR AQUAGLYCEROPORIN RELATED"/>
    <property type="match status" value="1"/>
</dbReference>
<accession>A0A840TPR0</accession>
<comment type="similarity">
    <text evidence="2 7">Belongs to the MIP/aquaporin (TC 1.A.8) family.</text>
</comment>
<gene>
    <name evidence="9" type="ORF">HNQ92_000129</name>
</gene>
<evidence type="ECO:0000313" key="9">
    <source>
        <dbReference type="EMBL" id="MBB5282008.1"/>
    </source>
</evidence>
<sequence>MQTSPFIGELIGTLVLILLGNGVVANVVLKQTKGENAGLMAITTGWAFAVVMGVFTANAFGSPDAHINPAVTIAFAVLNQDFSQVGTYFLAQLMGAFLGAALVWLHYLPHWKVTPEPGDKLACFSTGPAIRAAGPNFISELLGTLLLIIGIVAISKAGAIPENGAIPSGLGPYLVGLLVWSIGLSLGGTTGYAINPARDLGPRLAHAVLPIPNKGTSDWRYAWIPVAAPLAGAVLAALFLQFFSL</sequence>
<reference evidence="9 10" key="1">
    <citation type="submission" date="2020-08" db="EMBL/GenBank/DDBJ databases">
        <title>Genomic Encyclopedia of Type Strains, Phase IV (KMG-IV): sequencing the most valuable type-strain genomes for metagenomic binning, comparative biology and taxonomic classification.</title>
        <authorList>
            <person name="Goeker M."/>
        </authorList>
    </citation>
    <scope>NUCLEOTIDE SEQUENCE [LARGE SCALE GENOMIC DNA]</scope>
    <source>
        <strain evidence="9 10">DSM 105074</strain>
    </source>
</reference>
<dbReference type="GO" id="GO:0005886">
    <property type="term" value="C:plasma membrane"/>
    <property type="evidence" value="ECO:0007669"/>
    <property type="project" value="TreeGrafter"/>
</dbReference>
<evidence type="ECO:0000256" key="3">
    <source>
        <dbReference type="ARBA" id="ARBA00022448"/>
    </source>
</evidence>
<feature type="transmembrane region" description="Helical" evidence="8">
    <location>
        <begin position="41"/>
        <end position="60"/>
    </location>
</feature>
<evidence type="ECO:0000256" key="7">
    <source>
        <dbReference type="RuleBase" id="RU000477"/>
    </source>
</evidence>
<feature type="transmembrane region" description="Helical" evidence="8">
    <location>
        <begin position="6"/>
        <end position="29"/>
    </location>
</feature>
<dbReference type="PROSITE" id="PS00221">
    <property type="entry name" value="MIP"/>
    <property type="match status" value="1"/>
</dbReference>
<evidence type="ECO:0000256" key="4">
    <source>
        <dbReference type="ARBA" id="ARBA00022692"/>
    </source>
</evidence>
<evidence type="ECO:0000256" key="8">
    <source>
        <dbReference type="SAM" id="Phobius"/>
    </source>
</evidence>
<proteinExistence type="inferred from homology"/>
<name>A0A840TPR0_9BACT</name>
<dbReference type="SUPFAM" id="SSF81338">
    <property type="entry name" value="Aquaporin-like"/>
    <property type="match status" value="1"/>
</dbReference>
<dbReference type="PRINTS" id="PR00783">
    <property type="entry name" value="MINTRINSICP"/>
</dbReference>